<feature type="domain" description="Metallo-beta-lactamase" evidence="7">
    <location>
        <begin position="569"/>
        <end position="771"/>
    </location>
</feature>
<dbReference type="CDD" id="cd07731">
    <property type="entry name" value="ComA-like_MBL-fold"/>
    <property type="match status" value="1"/>
</dbReference>
<dbReference type="NCBIfam" id="TIGR00360">
    <property type="entry name" value="ComEC_N-term"/>
    <property type="match status" value="1"/>
</dbReference>
<feature type="transmembrane region" description="Helical" evidence="6">
    <location>
        <begin position="373"/>
        <end position="393"/>
    </location>
</feature>
<dbReference type="PANTHER" id="PTHR30619:SF1">
    <property type="entry name" value="RECOMBINATION PROTEIN 2"/>
    <property type="match status" value="1"/>
</dbReference>
<feature type="transmembrane region" description="Helical" evidence="6">
    <location>
        <begin position="85"/>
        <end position="106"/>
    </location>
</feature>
<dbReference type="InterPro" id="IPR052159">
    <property type="entry name" value="Competence_DNA_uptake"/>
</dbReference>
<feature type="transmembrane region" description="Helical" evidence="6">
    <location>
        <begin position="328"/>
        <end position="344"/>
    </location>
</feature>
<feature type="transmembrane region" description="Helical" evidence="6">
    <location>
        <begin position="439"/>
        <end position="462"/>
    </location>
</feature>
<dbReference type="PANTHER" id="PTHR30619">
    <property type="entry name" value="DNA INTERNALIZATION/COMPETENCE PROTEIN COMEC/REC2"/>
    <property type="match status" value="1"/>
</dbReference>
<evidence type="ECO:0000256" key="4">
    <source>
        <dbReference type="ARBA" id="ARBA00022989"/>
    </source>
</evidence>
<evidence type="ECO:0000313" key="8">
    <source>
        <dbReference type="EMBL" id="AKG42892.1"/>
    </source>
</evidence>
<evidence type="ECO:0000259" key="7">
    <source>
        <dbReference type="SMART" id="SM00849"/>
    </source>
</evidence>
<evidence type="ECO:0000256" key="2">
    <source>
        <dbReference type="ARBA" id="ARBA00022475"/>
    </source>
</evidence>
<name>A0A0F7FS94_9ACTN</name>
<dbReference type="Proteomes" id="UP000034034">
    <property type="component" value="Chromosome"/>
</dbReference>
<dbReference type="InterPro" id="IPR001279">
    <property type="entry name" value="Metallo-B-lactamas"/>
</dbReference>
<gene>
    <name evidence="8" type="ORF">SXIM_15080</name>
</gene>
<keyword evidence="9" id="KW-1185">Reference proteome</keyword>
<sequence>MCKAAGTEQAGSRGGFLPSGALAAVGGDGGDRTADLRLVAPAVAAWAAAALALGGPLPWALGGAAGAVGLALAVLLCLRSGVWVAVAMALLSAGAGAVVAALHGAAVRGSPLAQSIGERTTVEVEISGDPKVAANRRGEVIVMTGEAEGGGPVVLVAAPGAEHRAEWAALLPSTRVLVEARTGEPMPGRESEFAAVLKVLGDGPPLLTASPSGPQRFAGALRQSLREATDGLPPDARALVPALVIGDASRITPELREAVQATDLTHIIVVSGAHLAIVLFVLIGPAGTAGRAERGGLAGRLGIGLRTTAVLGGGLLVGFVLICRPGPSVLRAAVCGGIALLAIATGRRRSLLPALAAAALLLILYDPTLSRSFGFLLSVLATGALLVLAPRWSAALRRRGVPGRLAEGLAAAGAAQAVCAPVVVVFTERMSLVAVPANLLAELAFAPALVAGWAALVCAPVAMPLAQSLAWLAGWPAGAIALIARTGAGLPGAELAWPGGWAGAALLGVLTVAVVALLRRALRRPALGAGCALLLLAAVLRPAPVEGLTRALSGWPPAGWRLVVCDVGQGDALVLAAGAGSAVVVDAGPDPVAVDRCLRELGVRYIPLLVLSHFHADHVAGLPGVLRGRTVDAIHTSPVWRDADQAEFVVRTAAEEGIPVLPVAVGAGAAVGEELSWEVLWPPADAAEQGYGANDASVTLWVRTGGLTVLLPGDLEPPAQRRLLAAHPGLGEVAVLKVAHHGSGEQYGPLLERLRPRLALIPVGADNGYGHPAARTLDALDAVGAMVLRTDLHGALAVVEGRSGPVGIIRRGRCPRGAEGRRTREGLPVPEVASRHGAVRAGVAGASRVGVNASGDRTGASRAWRSSPGSMIPQVKRVVG</sequence>
<comment type="subcellular location">
    <subcellularLocation>
        <location evidence="1">Cell membrane</location>
        <topology evidence="1">Multi-pass membrane protein</topology>
    </subcellularLocation>
</comment>
<dbReference type="GO" id="GO:0005886">
    <property type="term" value="C:plasma membrane"/>
    <property type="evidence" value="ECO:0007669"/>
    <property type="project" value="UniProtKB-SubCell"/>
</dbReference>
<dbReference type="InterPro" id="IPR004477">
    <property type="entry name" value="ComEC_N"/>
</dbReference>
<protein>
    <submittedName>
        <fullName evidence="8">Integral membrane protein</fullName>
    </submittedName>
</protein>
<reference evidence="8" key="1">
    <citation type="submission" date="2019-08" db="EMBL/GenBank/DDBJ databases">
        <title>Complete genome sequence of a mangrove-derived Streptomyces xiamenensis.</title>
        <authorList>
            <person name="Xu J."/>
        </authorList>
    </citation>
    <scope>NUCLEOTIDE SEQUENCE</scope>
    <source>
        <strain evidence="8">318</strain>
    </source>
</reference>
<dbReference type="Pfam" id="PF00753">
    <property type="entry name" value="Lactamase_B"/>
    <property type="match status" value="1"/>
</dbReference>
<feature type="transmembrane region" description="Helical" evidence="6">
    <location>
        <begin position="36"/>
        <end position="53"/>
    </location>
</feature>
<evidence type="ECO:0000313" key="9">
    <source>
        <dbReference type="Proteomes" id="UP000034034"/>
    </source>
</evidence>
<feature type="transmembrane region" description="Helical" evidence="6">
    <location>
        <begin position="303"/>
        <end position="322"/>
    </location>
</feature>
<dbReference type="HOGENOM" id="CLU_010363_4_0_11"/>
<proteinExistence type="predicted"/>
<keyword evidence="3 6" id="KW-0812">Transmembrane</keyword>
<dbReference type="SMART" id="SM00849">
    <property type="entry name" value="Lactamase_B"/>
    <property type="match status" value="1"/>
</dbReference>
<dbReference type="Gene3D" id="3.60.15.10">
    <property type="entry name" value="Ribonuclease Z/Hydroxyacylglutathione hydrolase-like"/>
    <property type="match status" value="1"/>
</dbReference>
<organism evidence="8 9">
    <name type="scientific">Streptomyces xiamenensis</name>
    <dbReference type="NCBI Taxonomy" id="408015"/>
    <lineage>
        <taxon>Bacteria</taxon>
        <taxon>Bacillati</taxon>
        <taxon>Actinomycetota</taxon>
        <taxon>Actinomycetes</taxon>
        <taxon>Kitasatosporales</taxon>
        <taxon>Streptomycetaceae</taxon>
        <taxon>Streptomyces</taxon>
    </lineage>
</organism>
<dbReference type="STRING" id="408015.SXIM_15080"/>
<feature type="transmembrane region" description="Helical" evidence="6">
    <location>
        <begin position="405"/>
        <end position="427"/>
    </location>
</feature>
<dbReference type="EMBL" id="CP009922">
    <property type="protein sequence ID" value="AKG42892.1"/>
    <property type="molecule type" value="Genomic_DNA"/>
</dbReference>
<evidence type="ECO:0000256" key="3">
    <source>
        <dbReference type="ARBA" id="ARBA00022692"/>
    </source>
</evidence>
<feature type="transmembrane region" description="Helical" evidence="6">
    <location>
        <begin position="525"/>
        <end position="543"/>
    </location>
</feature>
<keyword evidence="5 6" id="KW-0472">Membrane</keyword>
<accession>A0A0F7FS94</accession>
<dbReference type="InterPro" id="IPR035681">
    <property type="entry name" value="ComA-like_MBL"/>
</dbReference>
<keyword evidence="4 6" id="KW-1133">Transmembrane helix</keyword>
<evidence type="ECO:0000256" key="6">
    <source>
        <dbReference type="SAM" id="Phobius"/>
    </source>
</evidence>
<keyword evidence="2" id="KW-1003">Cell membrane</keyword>
<dbReference type="SUPFAM" id="SSF56281">
    <property type="entry name" value="Metallo-hydrolase/oxidoreductase"/>
    <property type="match status" value="1"/>
</dbReference>
<feature type="transmembrane region" description="Helical" evidence="6">
    <location>
        <begin position="469"/>
        <end position="488"/>
    </location>
</feature>
<feature type="transmembrane region" description="Helical" evidence="6">
    <location>
        <begin position="500"/>
        <end position="518"/>
    </location>
</feature>
<evidence type="ECO:0000256" key="5">
    <source>
        <dbReference type="ARBA" id="ARBA00023136"/>
    </source>
</evidence>
<dbReference type="InterPro" id="IPR036866">
    <property type="entry name" value="RibonucZ/Hydroxyglut_hydro"/>
</dbReference>
<dbReference type="PATRIC" id="fig|408015.6.peg.1544"/>
<feature type="transmembrane region" description="Helical" evidence="6">
    <location>
        <begin position="264"/>
        <end position="283"/>
    </location>
</feature>
<evidence type="ECO:0000256" key="1">
    <source>
        <dbReference type="ARBA" id="ARBA00004651"/>
    </source>
</evidence>
<dbReference type="KEGG" id="sxi:SXIM_15080"/>
<dbReference type="AlphaFoldDB" id="A0A0F7FS94"/>
<dbReference type="Pfam" id="PF03772">
    <property type="entry name" value="Competence"/>
    <property type="match status" value="1"/>
</dbReference>